<feature type="region of interest" description="Disordered" evidence="9">
    <location>
        <begin position="525"/>
        <end position="550"/>
    </location>
</feature>
<evidence type="ECO:0000256" key="8">
    <source>
        <dbReference type="RuleBase" id="RU004273"/>
    </source>
</evidence>
<name>A0ABR2KUP0_9EUKA</name>
<dbReference type="SUPFAM" id="SSF56300">
    <property type="entry name" value="Metallo-dependent phosphatases"/>
    <property type="match status" value="1"/>
</dbReference>
<evidence type="ECO:0000259" key="10">
    <source>
        <dbReference type="PROSITE" id="PS00125"/>
    </source>
</evidence>
<keyword evidence="4" id="KW-0904">Protein phosphatase</keyword>
<comment type="similarity">
    <text evidence="8">Belongs to the PPP phosphatase family.</text>
</comment>
<organism evidence="11 12">
    <name type="scientific">Tritrichomonas musculus</name>
    <dbReference type="NCBI Taxonomy" id="1915356"/>
    <lineage>
        <taxon>Eukaryota</taxon>
        <taxon>Metamonada</taxon>
        <taxon>Parabasalia</taxon>
        <taxon>Tritrichomonadida</taxon>
        <taxon>Tritrichomonadidae</taxon>
        <taxon>Tritrichomonas</taxon>
    </lineage>
</organism>
<dbReference type="PRINTS" id="PR00114">
    <property type="entry name" value="STPHPHTASE"/>
</dbReference>
<evidence type="ECO:0000256" key="6">
    <source>
        <dbReference type="ARBA" id="ARBA00047761"/>
    </source>
</evidence>
<comment type="catalytic activity">
    <reaction evidence="6">
        <text>O-phospho-L-seryl-[protein] + H2O = L-seryl-[protein] + phosphate</text>
        <dbReference type="Rhea" id="RHEA:20629"/>
        <dbReference type="Rhea" id="RHEA-COMP:9863"/>
        <dbReference type="Rhea" id="RHEA-COMP:11604"/>
        <dbReference type="ChEBI" id="CHEBI:15377"/>
        <dbReference type="ChEBI" id="CHEBI:29999"/>
        <dbReference type="ChEBI" id="CHEBI:43474"/>
        <dbReference type="ChEBI" id="CHEBI:83421"/>
        <dbReference type="EC" id="3.1.3.16"/>
    </reaction>
</comment>
<dbReference type="PANTHER" id="PTHR11668:SF300">
    <property type="entry name" value="SERINE_THREONINE-PROTEIN PHOSPHATASE"/>
    <property type="match status" value="1"/>
</dbReference>
<accession>A0ABR2KUP0</accession>
<dbReference type="InterPro" id="IPR050341">
    <property type="entry name" value="PP1_catalytic_subunit"/>
</dbReference>
<keyword evidence="3 8" id="KW-0378">Hydrolase</keyword>
<keyword evidence="2" id="KW-0479">Metal-binding</keyword>
<dbReference type="Pfam" id="PF00149">
    <property type="entry name" value="Metallophos"/>
    <property type="match status" value="1"/>
</dbReference>
<gene>
    <name evidence="11" type="ORF">M9Y10_022600</name>
</gene>
<dbReference type="Proteomes" id="UP001470230">
    <property type="component" value="Unassembled WGS sequence"/>
</dbReference>
<evidence type="ECO:0000256" key="4">
    <source>
        <dbReference type="ARBA" id="ARBA00022912"/>
    </source>
</evidence>
<dbReference type="InterPro" id="IPR029052">
    <property type="entry name" value="Metallo-depent_PP-like"/>
</dbReference>
<keyword evidence="12" id="KW-1185">Reference proteome</keyword>
<evidence type="ECO:0000256" key="2">
    <source>
        <dbReference type="ARBA" id="ARBA00022723"/>
    </source>
</evidence>
<protein>
    <recommendedName>
        <fullName evidence="8">Serine/threonine-protein phosphatase</fullName>
        <ecNumber evidence="8">3.1.3.16</ecNumber>
    </recommendedName>
</protein>
<reference evidence="11 12" key="1">
    <citation type="submission" date="2024-04" db="EMBL/GenBank/DDBJ databases">
        <title>Tritrichomonas musculus Genome.</title>
        <authorList>
            <person name="Alves-Ferreira E."/>
            <person name="Grigg M."/>
            <person name="Lorenzi H."/>
            <person name="Galac M."/>
        </authorList>
    </citation>
    <scope>NUCLEOTIDE SEQUENCE [LARGE SCALE GENOMIC DNA]</scope>
    <source>
        <strain evidence="11 12">EAF2021</strain>
    </source>
</reference>
<evidence type="ECO:0000256" key="5">
    <source>
        <dbReference type="ARBA" id="ARBA00023211"/>
    </source>
</evidence>
<evidence type="ECO:0000313" key="11">
    <source>
        <dbReference type="EMBL" id="KAK8894167.1"/>
    </source>
</evidence>
<comment type="catalytic activity">
    <reaction evidence="7 8">
        <text>O-phospho-L-threonyl-[protein] + H2O = L-threonyl-[protein] + phosphate</text>
        <dbReference type="Rhea" id="RHEA:47004"/>
        <dbReference type="Rhea" id="RHEA-COMP:11060"/>
        <dbReference type="Rhea" id="RHEA-COMP:11605"/>
        <dbReference type="ChEBI" id="CHEBI:15377"/>
        <dbReference type="ChEBI" id="CHEBI:30013"/>
        <dbReference type="ChEBI" id="CHEBI:43474"/>
        <dbReference type="ChEBI" id="CHEBI:61977"/>
        <dbReference type="EC" id="3.1.3.16"/>
    </reaction>
</comment>
<dbReference type="EC" id="3.1.3.16" evidence="8"/>
<evidence type="ECO:0000256" key="7">
    <source>
        <dbReference type="ARBA" id="ARBA00048336"/>
    </source>
</evidence>
<dbReference type="SMART" id="SM00156">
    <property type="entry name" value="PP2Ac"/>
    <property type="match status" value="1"/>
</dbReference>
<dbReference type="InterPro" id="IPR004843">
    <property type="entry name" value="Calcineurin-like_PHP"/>
</dbReference>
<dbReference type="PROSITE" id="PS00125">
    <property type="entry name" value="SER_THR_PHOSPHATASE"/>
    <property type="match status" value="1"/>
</dbReference>
<dbReference type="CDD" id="cd00144">
    <property type="entry name" value="MPP_PPP_family"/>
    <property type="match status" value="1"/>
</dbReference>
<evidence type="ECO:0000256" key="3">
    <source>
        <dbReference type="ARBA" id="ARBA00022801"/>
    </source>
</evidence>
<evidence type="ECO:0000313" key="12">
    <source>
        <dbReference type="Proteomes" id="UP001470230"/>
    </source>
</evidence>
<feature type="domain" description="Serine/threonine specific protein phosphatases" evidence="10">
    <location>
        <begin position="128"/>
        <end position="133"/>
    </location>
</feature>
<proteinExistence type="inferred from homology"/>
<sequence>MSVSFDTESFFRHHIEAMSSNLSEIATGIAKLHIPTPDTHFLINIANEVTSVFKTEPTLLELEGPVVVVGDLHGHLLDLYRILKTFDLPPTTTYLFLGDLVDRGEFSIEIISFVFVLKILFPKNIFIIRGNHEFRTTTINGGLMVEINRLYPRSSIFETLIDTFQYIPLAAKIGEKILCLHGGLSPGFTATSQISQLERPISNYENPVVCGLLWSDPSEKTDFFMPSPRGTGFLFGQKALFKFLKYNHLSMIIRGHECTKEGFSAKFDNRILTVFSASNYCGVTGNQASVIVIEKDLTTIARFFSPFQYLKRKDVLYDLPKVYSLRKTVHMVTPQSQILNTPILRGAVTMTANQTRPFNMRHSNPQATITSNQNLFISHPSPQGSNLNAKMASLTKSSPSVMNSSEKSQQKGEQTSNSNISQILCHVTRRRQLPSSNSSMIPQVVIKPGHYHKQSVPQLSNSSQSRISPENKNFNVNRADNQNNLTNSISVNHPTDTSEKFQIKEKNNCDETVNKSIIMNSSLSSTDAAANCGNKNKKSDKISSEVSNSE</sequence>
<comment type="caution">
    <text evidence="11">The sequence shown here is derived from an EMBL/GenBank/DDBJ whole genome shotgun (WGS) entry which is preliminary data.</text>
</comment>
<dbReference type="PANTHER" id="PTHR11668">
    <property type="entry name" value="SERINE/THREONINE PROTEIN PHOSPHATASE"/>
    <property type="match status" value="1"/>
</dbReference>
<feature type="region of interest" description="Disordered" evidence="9">
    <location>
        <begin position="395"/>
        <end position="420"/>
    </location>
</feature>
<evidence type="ECO:0000256" key="9">
    <source>
        <dbReference type="SAM" id="MobiDB-lite"/>
    </source>
</evidence>
<dbReference type="InterPro" id="IPR006186">
    <property type="entry name" value="Ser/Thr-sp_prot-phosphatase"/>
</dbReference>
<keyword evidence="5" id="KW-0464">Manganese</keyword>
<evidence type="ECO:0000256" key="1">
    <source>
        <dbReference type="ARBA" id="ARBA00001936"/>
    </source>
</evidence>
<dbReference type="EMBL" id="JAPFFF010000003">
    <property type="protein sequence ID" value="KAK8894167.1"/>
    <property type="molecule type" value="Genomic_DNA"/>
</dbReference>
<dbReference type="Gene3D" id="3.60.21.10">
    <property type="match status" value="1"/>
</dbReference>
<comment type="cofactor">
    <cofactor evidence="1">
        <name>Mn(2+)</name>
        <dbReference type="ChEBI" id="CHEBI:29035"/>
    </cofactor>
</comment>